<keyword evidence="1" id="KW-0808">Transferase</keyword>
<reference evidence="1 2" key="1">
    <citation type="journal article" date="2020" name="Nature">
        <title>Six reference-quality genomes reveal evolution of bat adaptations.</title>
        <authorList>
            <person name="Jebb D."/>
            <person name="Huang Z."/>
            <person name="Pippel M."/>
            <person name="Hughes G.M."/>
            <person name="Lavrichenko K."/>
            <person name="Devanna P."/>
            <person name="Winkler S."/>
            <person name="Jermiin L.S."/>
            <person name="Skirmuntt E.C."/>
            <person name="Katzourakis A."/>
            <person name="Burkitt-Gray L."/>
            <person name="Ray D.A."/>
            <person name="Sullivan K.A.M."/>
            <person name="Roscito J.G."/>
            <person name="Kirilenko B.M."/>
            <person name="Davalos L.M."/>
            <person name="Corthals A.P."/>
            <person name="Power M.L."/>
            <person name="Jones G."/>
            <person name="Ransome R.D."/>
            <person name="Dechmann D.K.N."/>
            <person name="Locatelli A.G."/>
            <person name="Puechmaille S.J."/>
            <person name="Fedrigo O."/>
            <person name="Jarvis E.D."/>
            <person name="Hiller M."/>
            <person name="Vernes S.C."/>
            <person name="Myers E.W."/>
            <person name="Teeling E.C."/>
        </authorList>
    </citation>
    <scope>NUCLEOTIDE SEQUENCE [LARGE SCALE GENOMIC DNA]</scope>
    <source>
        <strain evidence="1">Bat1K_MPI-CBG_1</strain>
    </source>
</reference>
<comment type="caution">
    <text evidence="1">The sequence shown here is derived from an EMBL/GenBank/DDBJ whole genome shotgun (WGS) entry which is preliminary data.</text>
</comment>
<gene>
    <name evidence="1" type="ORF">HJG60_013724</name>
</gene>
<proteinExistence type="predicted"/>
<name>A0A833ZX59_9CHIR</name>
<dbReference type="Proteomes" id="UP000664940">
    <property type="component" value="Unassembled WGS sequence"/>
</dbReference>
<sequence length="130" mass="14925">MSDLVQLMTQTLKLDSKESCEDLPVPDPVSEFKLHRKYRDTLILHGKVAEQAEELHFKELPLAIMPGSEKIRRIVEVLRADVVQGLGIQLLEQVYDLLEEEDELEREVSVLLALSVAYAIEFFNSLLKYN</sequence>
<organism evidence="1 2">
    <name type="scientific">Phyllostomus discolor</name>
    <name type="common">pale spear-nosed bat</name>
    <dbReference type="NCBI Taxonomy" id="89673"/>
    <lineage>
        <taxon>Eukaryota</taxon>
        <taxon>Metazoa</taxon>
        <taxon>Chordata</taxon>
        <taxon>Craniata</taxon>
        <taxon>Vertebrata</taxon>
        <taxon>Euteleostomi</taxon>
        <taxon>Mammalia</taxon>
        <taxon>Eutheria</taxon>
        <taxon>Laurasiatheria</taxon>
        <taxon>Chiroptera</taxon>
        <taxon>Yangochiroptera</taxon>
        <taxon>Phyllostomidae</taxon>
        <taxon>Phyllostominae</taxon>
        <taxon>Phyllostomus</taxon>
    </lineage>
</organism>
<dbReference type="GO" id="GO:0016301">
    <property type="term" value="F:kinase activity"/>
    <property type="evidence" value="ECO:0007669"/>
    <property type="project" value="UniProtKB-KW"/>
</dbReference>
<dbReference type="EMBL" id="JABVXQ010000007">
    <property type="protein sequence ID" value="KAF6100363.1"/>
    <property type="molecule type" value="Genomic_DNA"/>
</dbReference>
<keyword evidence="1" id="KW-0418">Kinase</keyword>
<accession>A0A833ZX59</accession>
<protein>
    <submittedName>
        <fullName evidence="1">NIMA related kinase 4</fullName>
    </submittedName>
</protein>
<evidence type="ECO:0000313" key="2">
    <source>
        <dbReference type="Proteomes" id="UP000664940"/>
    </source>
</evidence>
<dbReference type="AlphaFoldDB" id="A0A833ZX59"/>
<evidence type="ECO:0000313" key="1">
    <source>
        <dbReference type="EMBL" id="KAF6100363.1"/>
    </source>
</evidence>